<keyword evidence="2" id="KW-1185">Reference proteome</keyword>
<sequence length="511" mass="57638">MSSNRRDADAIIIGIDFGTTYSGVAWAYSRDPDDIEVVTNWHVTRGIGCADSGKVPTQIHYGSEDTTWGFGIPLDKDGLQWFKLFLLEEKDVPEDVSTSSQLHEARQLMFEANKSTIDTISSFLLSLWRHSIDNIKHSHGAEWFNKCKLHVVITMPAVWPHYAQQQMKRAAEMSGILSHRSCGKTTLSFVSEPEAAALATMKDFSRRSIAEAGDTIVVCDAGGGTVDLITYVIELVDPFVVKECVKGEGGLCGAVFLDEGFINLIQDKVSPTAWNRLSKYEQKKFLRDEWEDDIKGRFDDQRGHYLVELPEVCDVATPGVKRRRAIELSSSEINSVFSPIVKKIQELVASQVQAVINRYTVPPKYIILVGGFGRNRYLFQRLDALYPSTVLQSSGEKPWTAGDDVNNKEPVCQHYTLYYDESIDVVETEIFCSPISPPPSRQDETVFRLCTMRWAQQIKRDSLRTWTNKSGKVYHLLEYVVKMTCENGTVEFSIYHKGKKVSGKNVEVVFD</sequence>
<name>A0ABR1H3L1_9HYPO</name>
<accession>A0ABR1H3L1</accession>
<protein>
    <recommendedName>
        <fullName evidence="3">Actin-like ATPase domain-containing protein</fullName>
    </recommendedName>
</protein>
<evidence type="ECO:0008006" key="3">
    <source>
        <dbReference type="Google" id="ProtNLM"/>
    </source>
</evidence>
<dbReference type="EMBL" id="JAZAVJ010000082">
    <property type="protein sequence ID" value="KAK7415518.1"/>
    <property type="molecule type" value="Genomic_DNA"/>
</dbReference>
<dbReference type="CDD" id="cd10170">
    <property type="entry name" value="ASKHA_NBD_HSP70"/>
    <property type="match status" value="1"/>
</dbReference>
<proteinExistence type="predicted"/>
<dbReference type="Proteomes" id="UP001498476">
    <property type="component" value="Unassembled WGS sequence"/>
</dbReference>
<evidence type="ECO:0000313" key="2">
    <source>
        <dbReference type="Proteomes" id="UP001498476"/>
    </source>
</evidence>
<organism evidence="1 2">
    <name type="scientific">Neonectria punicea</name>
    <dbReference type="NCBI Taxonomy" id="979145"/>
    <lineage>
        <taxon>Eukaryota</taxon>
        <taxon>Fungi</taxon>
        <taxon>Dikarya</taxon>
        <taxon>Ascomycota</taxon>
        <taxon>Pezizomycotina</taxon>
        <taxon>Sordariomycetes</taxon>
        <taxon>Hypocreomycetidae</taxon>
        <taxon>Hypocreales</taxon>
        <taxon>Nectriaceae</taxon>
        <taxon>Neonectria</taxon>
    </lineage>
</organism>
<comment type="caution">
    <text evidence="1">The sequence shown here is derived from an EMBL/GenBank/DDBJ whole genome shotgun (WGS) entry which is preliminary data.</text>
</comment>
<gene>
    <name evidence="1" type="ORF">QQX98_005872</name>
</gene>
<dbReference type="InterPro" id="IPR043129">
    <property type="entry name" value="ATPase_NBD"/>
</dbReference>
<dbReference type="PANTHER" id="PTHR14187">
    <property type="entry name" value="ALPHA KINASE/ELONGATION FACTOR 2 KINASE"/>
    <property type="match status" value="1"/>
</dbReference>
<dbReference type="PANTHER" id="PTHR14187:SF5">
    <property type="entry name" value="HEAT SHOCK 70 KDA PROTEIN 12A"/>
    <property type="match status" value="1"/>
</dbReference>
<evidence type="ECO:0000313" key="1">
    <source>
        <dbReference type="EMBL" id="KAK7415518.1"/>
    </source>
</evidence>
<dbReference type="SUPFAM" id="SSF53067">
    <property type="entry name" value="Actin-like ATPase domain"/>
    <property type="match status" value="2"/>
</dbReference>
<reference evidence="1 2" key="1">
    <citation type="journal article" date="2025" name="Microbiol. Resour. Announc.">
        <title>Draft genome sequences for Neonectria magnoliae and Neonectria punicea, canker pathogens of Liriodendron tulipifera and Acer saccharum in West Virginia.</title>
        <authorList>
            <person name="Petronek H.M."/>
            <person name="Kasson M.T."/>
            <person name="Metheny A.M."/>
            <person name="Stauder C.M."/>
            <person name="Lovett B."/>
            <person name="Lynch S.C."/>
            <person name="Garnas J.R."/>
            <person name="Kasson L.R."/>
            <person name="Stajich J.E."/>
        </authorList>
    </citation>
    <scope>NUCLEOTIDE SEQUENCE [LARGE SCALE GENOMIC DNA]</scope>
    <source>
        <strain evidence="1 2">NRRL 64653</strain>
    </source>
</reference>
<dbReference type="Gene3D" id="3.30.420.40">
    <property type="match status" value="1"/>
</dbReference>